<proteinExistence type="predicted"/>
<sequence>AREGSELASRERWLVLNKLDLLPADERNARCEAIEAALSGKSGGAARVYRISAAQREGTEALMYDILNYLDEQALLAAEADGQV</sequence>
<accession>A0A3B1A6S2</accession>
<organism evidence="1">
    <name type="scientific">hydrothermal vent metagenome</name>
    <dbReference type="NCBI Taxonomy" id="652676"/>
    <lineage>
        <taxon>unclassified sequences</taxon>
        <taxon>metagenomes</taxon>
        <taxon>ecological metagenomes</taxon>
    </lineage>
</organism>
<dbReference type="EMBL" id="UOFV01000106">
    <property type="protein sequence ID" value="VAW97250.1"/>
    <property type="molecule type" value="Genomic_DNA"/>
</dbReference>
<dbReference type="InterPro" id="IPR027417">
    <property type="entry name" value="P-loop_NTPase"/>
</dbReference>
<evidence type="ECO:0000313" key="1">
    <source>
        <dbReference type="EMBL" id="VAW97250.1"/>
    </source>
</evidence>
<name>A0A3B1A6S2_9ZZZZ</name>
<protein>
    <submittedName>
        <fullName evidence="1">GTP-binding protein Obg</fullName>
    </submittedName>
</protein>
<dbReference type="AlphaFoldDB" id="A0A3B1A6S2"/>
<gene>
    <name evidence="1" type="ORF">MNBD_GAMMA19-796</name>
</gene>
<reference evidence="1" key="1">
    <citation type="submission" date="2018-06" db="EMBL/GenBank/DDBJ databases">
        <authorList>
            <person name="Zhirakovskaya E."/>
        </authorList>
    </citation>
    <scope>NUCLEOTIDE SEQUENCE</scope>
</reference>
<feature type="non-terminal residue" evidence="1">
    <location>
        <position position="1"/>
    </location>
</feature>
<dbReference type="SUPFAM" id="SSF52540">
    <property type="entry name" value="P-loop containing nucleoside triphosphate hydrolases"/>
    <property type="match status" value="1"/>
</dbReference>
<dbReference type="Gene3D" id="3.40.50.300">
    <property type="entry name" value="P-loop containing nucleotide triphosphate hydrolases"/>
    <property type="match status" value="1"/>
</dbReference>